<protein>
    <recommendedName>
        <fullName evidence="5">LysM domain-containing protein</fullName>
    </recommendedName>
</protein>
<dbReference type="Pfam" id="PF01476">
    <property type="entry name" value="LysM"/>
    <property type="match status" value="2"/>
</dbReference>
<evidence type="ECO:0000256" key="2">
    <source>
        <dbReference type="ARBA" id="ARBA00023026"/>
    </source>
</evidence>
<dbReference type="STRING" id="181874.A0A409YAP6"/>
<proteinExistence type="predicted"/>
<comment type="caution">
    <text evidence="6">The sequence shown here is derived from an EMBL/GenBank/DDBJ whole genome shotgun (WGS) entry which is preliminary data.</text>
</comment>
<evidence type="ECO:0000256" key="4">
    <source>
        <dbReference type="SAM" id="SignalP"/>
    </source>
</evidence>
<dbReference type="InterPro" id="IPR018392">
    <property type="entry name" value="LysM"/>
</dbReference>
<dbReference type="PANTHER" id="PTHR34997:SF1">
    <property type="entry name" value="PEPTIDOGLYCAN-BINDING LYSIN DOMAIN"/>
    <property type="match status" value="1"/>
</dbReference>
<dbReference type="AlphaFoldDB" id="A0A409YAP6"/>
<feature type="signal peptide" evidence="4">
    <location>
        <begin position="1"/>
        <end position="20"/>
    </location>
</feature>
<dbReference type="CDD" id="cd00118">
    <property type="entry name" value="LysM"/>
    <property type="match status" value="2"/>
</dbReference>
<name>A0A409YAP6_9AGAR</name>
<evidence type="ECO:0000259" key="5">
    <source>
        <dbReference type="PROSITE" id="PS51782"/>
    </source>
</evidence>
<feature type="domain" description="LysM" evidence="5">
    <location>
        <begin position="24"/>
        <end position="71"/>
    </location>
</feature>
<dbReference type="PANTHER" id="PTHR34997">
    <property type="entry name" value="AM15"/>
    <property type="match status" value="1"/>
</dbReference>
<dbReference type="InterPro" id="IPR036779">
    <property type="entry name" value="LysM_dom_sf"/>
</dbReference>
<feature type="chain" id="PRO_5019057452" description="LysM domain-containing protein" evidence="4">
    <location>
        <begin position="21"/>
        <end position="202"/>
    </location>
</feature>
<organism evidence="6 7">
    <name type="scientific">Panaeolus cyanescens</name>
    <dbReference type="NCBI Taxonomy" id="181874"/>
    <lineage>
        <taxon>Eukaryota</taxon>
        <taxon>Fungi</taxon>
        <taxon>Dikarya</taxon>
        <taxon>Basidiomycota</taxon>
        <taxon>Agaricomycotina</taxon>
        <taxon>Agaricomycetes</taxon>
        <taxon>Agaricomycetidae</taxon>
        <taxon>Agaricales</taxon>
        <taxon>Agaricineae</taxon>
        <taxon>Galeropsidaceae</taxon>
        <taxon>Panaeolus</taxon>
    </lineage>
</organism>
<dbReference type="GO" id="GO:0008061">
    <property type="term" value="F:chitin binding"/>
    <property type="evidence" value="ECO:0007669"/>
    <property type="project" value="UniProtKB-KW"/>
</dbReference>
<keyword evidence="2" id="KW-0843">Virulence</keyword>
<dbReference type="InterPro" id="IPR052210">
    <property type="entry name" value="LysM1-like"/>
</dbReference>
<feature type="compositionally biased region" description="Acidic residues" evidence="3">
    <location>
        <begin position="187"/>
        <end position="202"/>
    </location>
</feature>
<evidence type="ECO:0000256" key="1">
    <source>
        <dbReference type="ARBA" id="ARBA00022669"/>
    </source>
</evidence>
<dbReference type="Gene3D" id="3.10.350.10">
    <property type="entry name" value="LysM domain"/>
    <property type="match status" value="2"/>
</dbReference>
<dbReference type="Proteomes" id="UP000284842">
    <property type="component" value="Unassembled WGS sequence"/>
</dbReference>
<dbReference type="SMART" id="SM00257">
    <property type="entry name" value="LysM"/>
    <property type="match status" value="2"/>
</dbReference>
<feature type="domain" description="LysM" evidence="5">
    <location>
        <begin position="80"/>
        <end position="126"/>
    </location>
</feature>
<dbReference type="PROSITE" id="PS51782">
    <property type="entry name" value="LYSM"/>
    <property type="match status" value="2"/>
</dbReference>
<dbReference type="EMBL" id="NHTK01001335">
    <property type="protein sequence ID" value="PPR00072.1"/>
    <property type="molecule type" value="Genomic_DNA"/>
</dbReference>
<keyword evidence="7" id="KW-1185">Reference proteome</keyword>
<evidence type="ECO:0000313" key="6">
    <source>
        <dbReference type="EMBL" id="PPR00072.1"/>
    </source>
</evidence>
<evidence type="ECO:0000313" key="7">
    <source>
        <dbReference type="Proteomes" id="UP000284842"/>
    </source>
</evidence>
<dbReference type="InParanoid" id="A0A409YAP6"/>
<reference evidence="6 7" key="1">
    <citation type="journal article" date="2018" name="Evol. Lett.">
        <title>Horizontal gene cluster transfer increased hallucinogenic mushroom diversity.</title>
        <authorList>
            <person name="Reynolds H.T."/>
            <person name="Vijayakumar V."/>
            <person name="Gluck-Thaler E."/>
            <person name="Korotkin H.B."/>
            <person name="Matheny P.B."/>
            <person name="Slot J.C."/>
        </authorList>
    </citation>
    <scope>NUCLEOTIDE SEQUENCE [LARGE SCALE GENOMIC DNA]</scope>
    <source>
        <strain evidence="6 7">2629</strain>
    </source>
</reference>
<feature type="region of interest" description="Disordered" evidence="3">
    <location>
        <begin position="151"/>
        <end position="202"/>
    </location>
</feature>
<feature type="compositionally biased region" description="Pro residues" evidence="3">
    <location>
        <begin position="169"/>
        <end position="179"/>
    </location>
</feature>
<sequence>MFSKLITVAVIAASVQTAFAACTRSYTVKEGDYCDKISATQGVSTFQLAAVNAGTINDECTNLLPGQELCLGNTGEDCTTTYTVVADDTCSGIAEAAGLNSTILFLNNPQINSECDNIYIGEVGFRFVLCTSKTVQVPPVPSNGVVIPVRGPPAKPVNHPVPVTTVSPTPSPTPAPAAPQPNNLGSNDDDDDDLPFCDELDD</sequence>
<dbReference type="PROSITE" id="PS51257">
    <property type="entry name" value="PROKAR_LIPOPROTEIN"/>
    <property type="match status" value="1"/>
</dbReference>
<dbReference type="OrthoDB" id="5985073at2759"/>
<gene>
    <name evidence="6" type="ORF">CVT24_008974</name>
</gene>
<keyword evidence="4" id="KW-0732">Signal</keyword>
<dbReference type="SUPFAM" id="SSF54106">
    <property type="entry name" value="LysM domain"/>
    <property type="match status" value="2"/>
</dbReference>
<keyword evidence="1" id="KW-0147">Chitin-binding</keyword>
<evidence type="ECO:0000256" key="3">
    <source>
        <dbReference type="SAM" id="MobiDB-lite"/>
    </source>
</evidence>
<accession>A0A409YAP6</accession>